<feature type="domain" description="Alpha-D-phosphohexomutase C-terminal" evidence="7">
    <location>
        <begin position="404"/>
        <end position="451"/>
    </location>
</feature>
<protein>
    <submittedName>
        <fullName evidence="11">Phosphomannomutase/phosphoglucomutase</fullName>
    </submittedName>
</protein>
<evidence type="ECO:0000256" key="3">
    <source>
        <dbReference type="ARBA" id="ARBA00022553"/>
    </source>
</evidence>
<comment type="cofactor">
    <cofactor evidence="1">
        <name>Mg(2+)</name>
        <dbReference type="ChEBI" id="CHEBI:18420"/>
    </cofactor>
</comment>
<dbReference type="PANTHER" id="PTHR43771">
    <property type="entry name" value="PHOSPHOMANNOMUTASE"/>
    <property type="match status" value="1"/>
</dbReference>
<dbReference type="InterPro" id="IPR005846">
    <property type="entry name" value="A-D-PHexomutase_a/b/a-III"/>
</dbReference>
<keyword evidence="5" id="KW-0460">Magnesium</keyword>
<dbReference type="STRING" id="1838285.SCAL_001313"/>
<feature type="domain" description="Alpha-D-phosphohexomutase alpha/beta/alpha" evidence="8">
    <location>
        <begin position="9"/>
        <end position="139"/>
    </location>
</feature>
<dbReference type="InterPro" id="IPR016055">
    <property type="entry name" value="A-D-PHexomutase_a/b/a-I/II/III"/>
</dbReference>
<evidence type="ECO:0000259" key="8">
    <source>
        <dbReference type="Pfam" id="PF02878"/>
    </source>
</evidence>
<dbReference type="Pfam" id="PF02880">
    <property type="entry name" value="PGM_PMM_III"/>
    <property type="match status" value="1"/>
</dbReference>
<dbReference type="Pfam" id="PF02878">
    <property type="entry name" value="PGM_PMM_I"/>
    <property type="match status" value="1"/>
</dbReference>
<evidence type="ECO:0000256" key="4">
    <source>
        <dbReference type="ARBA" id="ARBA00022723"/>
    </source>
</evidence>
<dbReference type="Proteomes" id="UP000186940">
    <property type="component" value="Unassembled WGS sequence"/>
</dbReference>
<keyword evidence="3" id="KW-0597">Phosphoprotein</keyword>
<dbReference type="InterPro" id="IPR005844">
    <property type="entry name" value="A-D-PHexomutase_a/b/a-I"/>
</dbReference>
<evidence type="ECO:0000256" key="1">
    <source>
        <dbReference type="ARBA" id="ARBA00001946"/>
    </source>
</evidence>
<proteinExistence type="inferred from homology"/>
<dbReference type="GO" id="GO:0016868">
    <property type="term" value="F:intramolecular phosphotransferase activity"/>
    <property type="evidence" value="ECO:0007669"/>
    <property type="project" value="InterPro"/>
</dbReference>
<comment type="similarity">
    <text evidence="2">Belongs to the phosphohexose mutase family.</text>
</comment>
<dbReference type="PRINTS" id="PR00509">
    <property type="entry name" value="PGMPMM"/>
</dbReference>
<keyword evidence="4" id="KW-0479">Metal-binding</keyword>
<dbReference type="InterPro" id="IPR005845">
    <property type="entry name" value="A-D-PHexomutase_a/b/a-II"/>
</dbReference>
<dbReference type="Pfam" id="PF02879">
    <property type="entry name" value="PGM_PMM_II"/>
    <property type="match status" value="1"/>
</dbReference>
<dbReference type="SUPFAM" id="SSF55957">
    <property type="entry name" value="Phosphoglucomutase, C-terminal domain"/>
    <property type="match status" value="1"/>
</dbReference>
<evidence type="ECO:0000256" key="2">
    <source>
        <dbReference type="ARBA" id="ARBA00010231"/>
    </source>
</evidence>
<feature type="domain" description="Alpha-D-phosphohexomutase alpha/beta/alpha" evidence="9">
    <location>
        <begin position="162"/>
        <end position="259"/>
    </location>
</feature>
<dbReference type="Pfam" id="PF00408">
    <property type="entry name" value="PGM_PMM_IV"/>
    <property type="match status" value="1"/>
</dbReference>
<dbReference type="PATRIC" id="fig|1838285.3.peg.1333"/>
<feature type="domain" description="Alpha-D-phosphohexomutase alpha/beta/alpha" evidence="10">
    <location>
        <begin position="264"/>
        <end position="370"/>
    </location>
</feature>
<dbReference type="EMBL" id="LYOS01000004">
    <property type="protein sequence ID" value="OFV67395.1"/>
    <property type="molecule type" value="Genomic_DNA"/>
</dbReference>
<dbReference type="SUPFAM" id="SSF53738">
    <property type="entry name" value="Phosphoglucomutase, first 3 domains"/>
    <property type="match status" value="3"/>
</dbReference>
<accession>A0A1F2P8N0</accession>
<dbReference type="InterPro" id="IPR005841">
    <property type="entry name" value="Alpha-D-phosphohexomutase_SF"/>
</dbReference>
<organism evidence="11 12">
    <name type="scientific">Candidatus Syntropharchaeum caldarium</name>
    <dbReference type="NCBI Taxonomy" id="1838285"/>
    <lineage>
        <taxon>Archaea</taxon>
        <taxon>Methanobacteriati</taxon>
        <taxon>Methanobacteriota</taxon>
        <taxon>Stenosarchaea group</taxon>
        <taxon>Methanomicrobia</taxon>
        <taxon>Methanosarcinales</taxon>
        <taxon>ANME-2 cluster</taxon>
        <taxon>Candidatus Syntropharchaeum</taxon>
    </lineage>
</organism>
<evidence type="ECO:0000259" key="9">
    <source>
        <dbReference type="Pfam" id="PF02879"/>
    </source>
</evidence>
<evidence type="ECO:0000256" key="6">
    <source>
        <dbReference type="ARBA" id="ARBA00023235"/>
    </source>
</evidence>
<keyword evidence="12" id="KW-1185">Reference proteome</keyword>
<reference evidence="11" key="1">
    <citation type="submission" date="2016-05" db="EMBL/GenBank/DDBJ databases">
        <title>Microbial consortia oxidize butane by reversing methanogenesis.</title>
        <authorList>
            <person name="Laso-Perez R."/>
            <person name="Richter M."/>
            <person name="Wegener G."/>
            <person name="Musat F."/>
        </authorList>
    </citation>
    <scope>NUCLEOTIDE SEQUENCE [LARGE SCALE GENOMIC DNA]</scope>
    <source>
        <strain evidence="11">BOX2</strain>
    </source>
</reference>
<dbReference type="Gene3D" id="3.30.310.50">
    <property type="entry name" value="Alpha-D-phosphohexomutase, C-terminal domain"/>
    <property type="match status" value="1"/>
</dbReference>
<evidence type="ECO:0000259" key="10">
    <source>
        <dbReference type="Pfam" id="PF02880"/>
    </source>
</evidence>
<comment type="caution">
    <text evidence="11">The sequence shown here is derived from an EMBL/GenBank/DDBJ whole genome shotgun (WGS) entry which is preliminary data.</text>
</comment>
<evidence type="ECO:0000256" key="5">
    <source>
        <dbReference type="ARBA" id="ARBA00022842"/>
    </source>
</evidence>
<evidence type="ECO:0000259" key="7">
    <source>
        <dbReference type="Pfam" id="PF00408"/>
    </source>
</evidence>
<keyword evidence="6" id="KW-0413">Isomerase</keyword>
<dbReference type="AlphaFoldDB" id="A0A1F2P8N0"/>
<dbReference type="GO" id="GO:0046872">
    <property type="term" value="F:metal ion binding"/>
    <property type="evidence" value="ECO:0007669"/>
    <property type="project" value="UniProtKB-KW"/>
</dbReference>
<evidence type="ECO:0000313" key="11">
    <source>
        <dbReference type="EMBL" id="OFV67395.1"/>
    </source>
</evidence>
<dbReference type="InterPro" id="IPR036900">
    <property type="entry name" value="A-D-PHexomutase_C_sf"/>
</dbReference>
<dbReference type="InterPro" id="IPR005843">
    <property type="entry name" value="A-D-PHexomutase_C"/>
</dbReference>
<name>A0A1F2P8N0_9EURY</name>
<gene>
    <name evidence="11" type="ORF">SCAL_001313</name>
</gene>
<dbReference type="PANTHER" id="PTHR43771:SF1">
    <property type="entry name" value="PHOSPHOMANNOMUTASE"/>
    <property type="match status" value="1"/>
</dbReference>
<dbReference type="GO" id="GO:0005975">
    <property type="term" value="P:carbohydrate metabolic process"/>
    <property type="evidence" value="ECO:0007669"/>
    <property type="project" value="InterPro"/>
</dbReference>
<evidence type="ECO:0000313" key="12">
    <source>
        <dbReference type="Proteomes" id="UP000186940"/>
    </source>
</evidence>
<dbReference type="Gene3D" id="3.40.120.10">
    <property type="entry name" value="Alpha-D-Glucose-1,6-Bisphosphate, subunit A, domain 3"/>
    <property type="match status" value="3"/>
</dbReference>
<sequence length="462" mass="50990">MGNMMKSHIFRAYDIRGLLGEELTPEVMLKIGRSLAALMDDEGLGNTVLLSYDVRGSSQLLSNALLAGLLAGGVDVTCTGRSSIGLAAFSGLMLKRDVMAYITASHLPPEWNGIKFYSGKGVGFPAEYNMRIGELVADDANLMKRSATWDKVGVADTISMKEEYIRYFESRFDTMEDVKAVVDCGGGSMSLIAPHVFAKLGIKTYSLFSNVDPTFSHRQSEPTEESLKTLMSHTKNLDVDFGVAFDGDGDRGVIVDDRGRLLTPEQTGIIIAKDMLQQKGSGVVIANVECSRAIEDILVPLGAKVSRIPVGHTYLTLEAERQNAMLGIESSGHMVMPEYFLFDDAILIPFKIAEILSRSESKLSEMVDEIPVYPKERIDFMCDDNVKFTVIDALSESFAAKYDDVSTFGGIRVDLEEGWVLVRASNTSPMIRLTVETRRKEDMRVIAEPFANEIREKIKEEV</sequence>